<sequence length="92" mass="10123">MKELLISLLNFFGLAWWVEVKTSAPRCIYYFGPFMTASEAEAAKAGYVEDIENEDAQVISVLIQRCKPVNLTVADDLGKFGDGGMLPVFSGQ</sequence>
<proteinExistence type="predicted"/>
<gene>
    <name evidence="1" type="ORF">CP500_015500</name>
</gene>
<dbReference type="InterPro" id="IPR014945">
    <property type="entry name" value="DUF1816"/>
</dbReference>
<comment type="caution">
    <text evidence="1">The sequence shown here is derived from an EMBL/GenBank/DDBJ whole genome shotgun (WGS) entry which is preliminary data.</text>
</comment>
<protein>
    <submittedName>
        <fullName evidence="1">DUF1816 domain-containing protein</fullName>
    </submittedName>
</protein>
<dbReference type="EMBL" id="NXIB02000092">
    <property type="protein sequence ID" value="PHX54557.1"/>
    <property type="molecule type" value="Genomic_DNA"/>
</dbReference>
<dbReference type="OrthoDB" id="560125at2"/>
<dbReference type="Proteomes" id="UP000226442">
    <property type="component" value="Unassembled WGS sequence"/>
</dbReference>
<name>A0A2G4EZE5_9CYAN</name>
<dbReference type="Pfam" id="PF08846">
    <property type="entry name" value="DUF1816"/>
    <property type="match status" value="1"/>
</dbReference>
<evidence type="ECO:0000313" key="2">
    <source>
        <dbReference type="Proteomes" id="UP000226442"/>
    </source>
</evidence>
<reference evidence="1" key="1">
    <citation type="submission" date="2017-10" db="EMBL/GenBank/DDBJ databases">
        <title>Draft genome sequence of the planktic cyanobacteria Tychonema bourrellyi isolated from alpine lentic freshwater.</title>
        <authorList>
            <person name="Tett A."/>
            <person name="Armanini F."/>
            <person name="Asnicar F."/>
            <person name="Boscaini A."/>
            <person name="Pasolli E."/>
            <person name="Zolfo M."/>
            <person name="Donati C."/>
            <person name="Salmaso N."/>
            <person name="Segata N."/>
        </authorList>
    </citation>
    <scope>NUCLEOTIDE SEQUENCE</scope>
    <source>
        <strain evidence="1">FEM_GT703</strain>
    </source>
</reference>
<evidence type="ECO:0000313" key="1">
    <source>
        <dbReference type="EMBL" id="PHX54557.1"/>
    </source>
</evidence>
<keyword evidence="2" id="KW-1185">Reference proteome</keyword>
<organism evidence="1 2">
    <name type="scientific">Tychonema bourrellyi FEM_GT703</name>
    <dbReference type="NCBI Taxonomy" id="2040638"/>
    <lineage>
        <taxon>Bacteria</taxon>
        <taxon>Bacillati</taxon>
        <taxon>Cyanobacteriota</taxon>
        <taxon>Cyanophyceae</taxon>
        <taxon>Oscillatoriophycideae</taxon>
        <taxon>Oscillatoriales</taxon>
        <taxon>Microcoleaceae</taxon>
        <taxon>Tychonema</taxon>
    </lineage>
</organism>
<accession>A0A2G4EZE5</accession>
<dbReference type="RefSeq" id="WP_096829303.1">
    <property type="nucleotide sequence ID" value="NZ_NXIB02000092.1"/>
</dbReference>
<dbReference type="AlphaFoldDB" id="A0A2G4EZE5"/>